<dbReference type="Pfam" id="PF18744">
    <property type="entry name" value="SNAD1"/>
    <property type="match status" value="1"/>
</dbReference>
<evidence type="ECO:0000313" key="2">
    <source>
        <dbReference type="EMBL" id="KAK9961824.1"/>
    </source>
</evidence>
<dbReference type="Proteomes" id="UP001479290">
    <property type="component" value="Unassembled WGS sequence"/>
</dbReference>
<sequence length="227" mass="25605">MVFTVPLRVLLLGIVLLSCIQSVVNEDVDMNTLTRIQKFFHDNYYNGGQYAVATNVPQQQCRSGFYPTRRNFLTLDPSATVKPLIQRDSMYVYRGTELIAAGVHRDAHSEHLLMNPPNTSPLTNLMNTNRDGCVVFYTLNSPCISRCLNNNYINNIIQGLNKLNAYQGIKAFVFSNIFTNDQNSQNLRTELQKIADRVPLYRCNYGSCILCGQPGSNIPVIDQCLIT</sequence>
<dbReference type="AlphaFoldDB" id="A0AAW1ZK58"/>
<reference evidence="2 3" key="1">
    <citation type="submission" date="2024-05" db="EMBL/GenBank/DDBJ databases">
        <title>A high-quality chromosomal-level genome assembly of Topmouth culter (Culter alburnus).</title>
        <authorList>
            <person name="Zhao H."/>
        </authorList>
    </citation>
    <scope>NUCLEOTIDE SEQUENCE [LARGE SCALE GENOMIC DNA]</scope>
    <source>
        <strain evidence="2">CATC2023</strain>
        <tissue evidence="2">Muscle</tissue>
    </source>
</reference>
<protein>
    <submittedName>
        <fullName evidence="2">Uncharacterized protein</fullName>
    </submittedName>
</protein>
<feature type="signal peptide" evidence="1">
    <location>
        <begin position="1"/>
        <end position="25"/>
    </location>
</feature>
<organism evidence="2 3">
    <name type="scientific">Culter alburnus</name>
    <name type="common">Topmouth culter</name>
    <dbReference type="NCBI Taxonomy" id="194366"/>
    <lineage>
        <taxon>Eukaryota</taxon>
        <taxon>Metazoa</taxon>
        <taxon>Chordata</taxon>
        <taxon>Craniata</taxon>
        <taxon>Vertebrata</taxon>
        <taxon>Euteleostomi</taxon>
        <taxon>Actinopterygii</taxon>
        <taxon>Neopterygii</taxon>
        <taxon>Teleostei</taxon>
        <taxon>Ostariophysi</taxon>
        <taxon>Cypriniformes</taxon>
        <taxon>Xenocyprididae</taxon>
        <taxon>Xenocypridinae</taxon>
        <taxon>Culter</taxon>
    </lineage>
</organism>
<evidence type="ECO:0000313" key="3">
    <source>
        <dbReference type="Proteomes" id="UP001479290"/>
    </source>
</evidence>
<dbReference type="InterPro" id="IPR040958">
    <property type="entry name" value="SNAD1"/>
</dbReference>
<dbReference type="EMBL" id="JAWDJR010000015">
    <property type="protein sequence ID" value="KAK9961824.1"/>
    <property type="molecule type" value="Genomic_DNA"/>
</dbReference>
<proteinExistence type="predicted"/>
<keyword evidence="1" id="KW-0732">Signal</keyword>
<evidence type="ECO:0000256" key="1">
    <source>
        <dbReference type="SAM" id="SignalP"/>
    </source>
</evidence>
<name>A0AAW1ZK58_CULAL</name>
<comment type="caution">
    <text evidence="2">The sequence shown here is derived from an EMBL/GenBank/DDBJ whole genome shotgun (WGS) entry which is preliminary data.</text>
</comment>
<accession>A0AAW1ZK58</accession>
<gene>
    <name evidence="2" type="ORF">ABG768_007224</name>
</gene>
<keyword evidence="3" id="KW-1185">Reference proteome</keyword>
<feature type="chain" id="PRO_5043901211" evidence="1">
    <location>
        <begin position="26"/>
        <end position="227"/>
    </location>
</feature>